<evidence type="ECO:0000256" key="4">
    <source>
        <dbReference type="ARBA" id="ARBA00022617"/>
    </source>
</evidence>
<evidence type="ECO:0000256" key="9">
    <source>
        <dbReference type="ARBA" id="ARBA00023004"/>
    </source>
</evidence>
<dbReference type="GO" id="GO:0046872">
    <property type="term" value="F:metal ion binding"/>
    <property type="evidence" value="ECO:0007669"/>
    <property type="project" value="UniProtKB-KW"/>
</dbReference>
<keyword evidence="8 11" id="KW-1133">Transmembrane helix</keyword>
<keyword evidence="6" id="KW-0479">Metal-binding</keyword>
<feature type="transmembrane region" description="Helical" evidence="11">
    <location>
        <begin position="139"/>
        <end position="157"/>
    </location>
</feature>
<feature type="chain" id="PRO_5031325986" description="Cytochrome b561 domain-containing protein" evidence="12">
    <location>
        <begin position="25"/>
        <end position="336"/>
    </location>
</feature>
<keyword evidence="9" id="KW-0408">Iron</keyword>
<dbReference type="SMART" id="SM00665">
    <property type="entry name" value="B561"/>
    <property type="match status" value="1"/>
</dbReference>
<evidence type="ECO:0000256" key="1">
    <source>
        <dbReference type="ARBA" id="ARBA00001970"/>
    </source>
</evidence>
<dbReference type="GO" id="GO:0140575">
    <property type="term" value="F:transmembrane monodehydroascorbate reductase activity"/>
    <property type="evidence" value="ECO:0007669"/>
    <property type="project" value="InterPro"/>
</dbReference>
<feature type="transmembrane region" description="Helical" evidence="11">
    <location>
        <begin position="228"/>
        <end position="250"/>
    </location>
</feature>
<dbReference type="EMBL" id="HBKQ01016139">
    <property type="protein sequence ID" value="CAE2227981.1"/>
    <property type="molecule type" value="Transcribed_RNA"/>
</dbReference>
<keyword evidence="5 11" id="KW-0812">Transmembrane</keyword>
<name>A0A7S4MKV1_9STRA</name>
<evidence type="ECO:0000256" key="12">
    <source>
        <dbReference type="SAM" id="SignalP"/>
    </source>
</evidence>
<dbReference type="PANTHER" id="PTHR15422">
    <property type="entry name" value="OS05G0565100 PROTEIN"/>
    <property type="match status" value="1"/>
</dbReference>
<feature type="transmembrane region" description="Helical" evidence="11">
    <location>
        <begin position="271"/>
        <end position="291"/>
    </location>
</feature>
<dbReference type="PANTHER" id="PTHR15422:SF45">
    <property type="entry name" value="CYTOCHROME B561 DOMAIN-CONTAINING PROTEIN"/>
    <property type="match status" value="1"/>
</dbReference>
<organism evidence="14">
    <name type="scientific">Odontella aurita</name>
    <dbReference type="NCBI Taxonomy" id="265563"/>
    <lineage>
        <taxon>Eukaryota</taxon>
        <taxon>Sar</taxon>
        <taxon>Stramenopiles</taxon>
        <taxon>Ochrophyta</taxon>
        <taxon>Bacillariophyta</taxon>
        <taxon>Mediophyceae</taxon>
        <taxon>Biddulphiophycidae</taxon>
        <taxon>Eupodiscales</taxon>
        <taxon>Odontellaceae</taxon>
        <taxon>Odontella</taxon>
    </lineage>
</organism>
<feature type="domain" description="Cytochrome b561" evidence="13">
    <location>
        <begin position="137"/>
        <end position="287"/>
    </location>
</feature>
<evidence type="ECO:0000256" key="7">
    <source>
        <dbReference type="ARBA" id="ARBA00022982"/>
    </source>
</evidence>
<keyword evidence="10 11" id="KW-0472">Membrane</keyword>
<dbReference type="GO" id="GO:0016020">
    <property type="term" value="C:membrane"/>
    <property type="evidence" value="ECO:0007669"/>
    <property type="project" value="UniProtKB-SubCell"/>
</dbReference>
<keyword evidence="12" id="KW-0732">Signal</keyword>
<feature type="signal peptide" evidence="12">
    <location>
        <begin position="1"/>
        <end position="24"/>
    </location>
</feature>
<evidence type="ECO:0000256" key="6">
    <source>
        <dbReference type="ARBA" id="ARBA00022723"/>
    </source>
</evidence>
<dbReference type="AlphaFoldDB" id="A0A7S4MKV1"/>
<keyword evidence="7" id="KW-0249">Electron transport</keyword>
<evidence type="ECO:0000313" key="14">
    <source>
        <dbReference type="EMBL" id="CAE2227981.1"/>
    </source>
</evidence>
<proteinExistence type="predicted"/>
<evidence type="ECO:0000256" key="8">
    <source>
        <dbReference type="ARBA" id="ARBA00022989"/>
    </source>
</evidence>
<evidence type="ECO:0000256" key="2">
    <source>
        <dbReference type="ARBA" id="ARBA00004141"/>
    </source>
</evidence>
<accession>A0A7S4MKV1</accession>
<evidence type="ECO:0000256" key="10">
    <source>
        <dbReference type="ARBA" id="ARBA00023136"/>
    </source>
</evidence>
<dbReference type="InterPro" id="IPR006593">
    <property type="entry name" value="Cyt_b561/ferric_Rdtase_TM"/>
</dbReference>
<gene>
    <name evidence="14" type="ORF">OAUR00152_LOCUS10862</name>
</gene>
<dbReference type="Pfam" id="PF03188">
    <property type="entry name" value="Cytochrom_B561"/>
    <property type="match status" value="1"/>
</dbReference>
<comment type="subcellular location">
    <subcellularLocation>
        <location evidence="2">Membrane</location>
        <topology evidence="2">Multi-pass membrane protein</topology>
    </subcellularLocation>
</comment>
<evidence type="ECO:0000259" key="13">
    <source>
        <dbReference type="SMART" id="SM00665"/>
    </source>
</evidence>
<evidence type="ECO:0000256" key="11">
    <source>
        <dbReference type="SAM" id="Phobius"/>
    </source>
</evidence>
<feature type="transmembrane region" description="Helical" evidence="11">
    <location>
        <begin position="188"/>
        <end position="208"/>
    </location>
</feature>
<dbReference type="InterPro" id="IPR045150">
    <property type="entry name" value="CYB561D1/2"/>
</dbReference>
<evidence type="ECO:0000256" key="3">
    <source>
        <dbReference type="ARBA" id="ARBA00022448"/>
    </source>
</evidence>
<reference evidence="14" key="1">
    <citation type="submission" date="2021-01" db="EMBL/GenBank/DDBJ databases">
        <authorList>
            <person name="Corre E."/>
            <person name="Pelletier E."/>
            <person name="Niang G."/>
            <person name="Scheremetjew M."/>
            <person name="Finn R."/>
            <person name="Kale V."/>
            <person name="Holt S."/>
            <person name="Cochrane G."/>
            <person name="Meng A."/>
            <person name="Brown T."/>
            <person name="Cohen L."/>
        </authorList>
    </citation>
    <scope>NUCLEOTIDE SEQUENCE</scope>
    <source>
        <strain evidence="14">Isolate 1302-5</strain>
    </source>
</reference>
<comment type="cofactor">
    <cofactor evidence="1">
        <name>heme b</name>
        <dbReference type="ChEBI" id="CHEBI:60344"/>
    </cofactor>
</comment>
<sequence length="336" mass="36244">MLYNDVRLFTAAVVGLFSLSPGDALVTPDLTAVASLSRHHYCPPSWFRTTTAPPPKCSGLAGRLDSFNTPVRCSRLKWTLKAASDDEESTTPAPSPPVPKKPKAIGTINVATVVGSCTALGIIHRVATSGAPRLFKQHVIGAAAGTLMFLPASIGAVRSRIESVKAMKGLPTASAEDRRGSLLTHIYTHLYLTYATAVFMAVSLISIFRHKANMGKVHFASVHSRVGATSVALLAASYVVAQMKVWAPMLKRREFKFDPNLLWASRWHKRLGTAASALALGAVATGVGMSAWGREAFGPWTTGLILAGVTAVETFILLPSMQERRKRWAKKRTQKR</sequence>
<keyword evidence="4" id="KW-0349">Heme</keyword>
<evidence type="ECO:0000256" key="5">
    <source>
        <dbReference type="ARBA" id="ARBA00022692"/>
    </source>
</evidence>
<feature type="transmembrane region" description="Helical" evidence="11">
    <location>
        <begin position="297"/>
        <end position="318"/>
    </location>
</feature>
<protein>
    <recommendedName>
        <fullName evidence="13">Cytochrome b561 domain-containing protein</fullName>
    </recommendedName>
</protein>
<dbReference type="Gene3D" id="1.20.120.1770">
    <property type="match status" value="1"/>
</dbReference>
<keyword evidence="3" id="KW-0813">Transport</keyword>